<name>A0A382MZV0_9ZZZZ</name>
<reference evidence="1" key="1">
    <citation type="submission" date="2018-05" db="EMBL/GenBank/DDBJ databases">
        <authorList>
            <person name="Lanie J.A."/>
            <person name="Ng W.-L."/>
            <person name="Kazmierczak K.M."/>
            <person name="Andrzejewski T.M."/>
            <person name="Davidsen T.M."/>
            <person name="Wayne K.J."/>
            <person name="Tettelin H."/>
            <person name="Glass J.I."/>
            <person name="Rusch D."/>
            <person name="Podicherti R."/>
            <person name="Tsui H.-C.T."/>
            <person name="Winkler M.E."/>
        </authorList>
    </citation>
    <scope>NUCLEOTIDE SEQUENCE</scope>
</reference>
<dbReference type="EMBL" id="UINC01096611">
    <property type="protein sequence ID" value="SVC53635.1"/>
    <property type="molecule type" value="Genomic_DNA"/>
</dbReference>
<gene>
    <name evidence="1" type="ORF">METZ01_LOCUS306489</name>
</gene>
<accession>A0A382MZV0</accession>
<feature type="non-terminal residue" evidence="1">
    <location>
        <position position="50"/>
    </location>
</feature>
<sequence>MLFSFDSLTLIRIKFSNSESTEKPLTKTPLDFNASHKDCALSAFIIRKLV</sequence>
<proteinExistence type="predicted"/>
<organism evidence="1">
    <name type="scientific">marine metagenome</name>
    <dbReference type="NCBI Taxonomy" id="408172"/>
    <lineage>
        <taxon>unclassified sequences</taxon>
        <taxon>metagenomes</taxon>
        <taxon>ecological metagenomes</taxon>
    </lineage>
</organism>
<dbReference type="AlphaFoldDB" id="A0A382MZV0"/>
<protein>
    <submittedName>
        <fullName evidence="1">Uncharacterized protein</fullName>
    </submittedName>
</protein>
<evidence type="ECO:0000313" key="1">
    <source>
        <dbReference type="EMBL" id="SVC53635.1"/>
    </source>
</evidence>